<keyword evidence="4 9" id="KW-0418">Kinase</keyword>
<feature type="domain" description="Protein kinase" evidence="8">
    <location>
        <begin position="72"/>
        <end position="337"/>
    </location>
</feature>
<feature type="region of interest" description="Disordered" evidence="7">
    <location>
        <begin position="402"/>
        <end position="511"/>
    </location>
</feature>
<evidence type="ECO:0000256" key="5">
    <source>
        <dbReference type="ARBA" id="ARBA00022840"/>
    </source>
</evidence>
<keyword evidence="3 6" id="KW-0547">Nucleotide-binding</keyword>
<dbReference type="PROSITE" id="PS00108">
    <property type="entry name" value="PROTEIN_KINASE_ST"/>
    <property type="match status" value="1"/>
</dbReference>
<evidence type="ECO:0000256" key="2">
    <source>
        <dbReference type="ARBA" id="ARBA00022679"/>
    </source>
</evidence>
<sequence length="675" mass="75743">MSTNPQVMLSPTRTLRALPTLPTMSMPPQRHQLQPPGRQIHRLASESALRSRESQRKTVRPRAPLAKATFLWIRGELIGKGSYGRVYMGMNITTGDIMAVKQVEIPRSVFEQQDSREREVFEALHSESETLKHLDHTNIVQYLGIEETADFLSIFLEYVPGGTIKACLNNHGPFDENITKSFGKQILTGLEYLHSRGIIHRDLKSENILVQPSGECKISDFGISKTADSPEIHKHTALKGTVFWMAPEVVNARNRGYNSKVDIWSVGCVMLEMWTGARPWDGEEMVPVMINLYESKAPPMPSDLKLSSAALDFRARCFTVDPIERPAAQDLKRHPYLRLPHEWVFPGFVRDRGSRSSADDSSTLRPDEHTVRPFVGPSTDAHTHMHFRRPTLDSLVTDTFFQHRETPPPVPPLPNDAGPSRSRGDAPPIVVVEPARSTPNSARSSEYDSLHRYRSPSEASSTSTRRRRRKKWVVANPDPEGLEARRSSSAYTYMPPPLPPSPPPRALSTSEATLQAEDMTIRGLSDRLGIRFRNMPPSAQSTWLSSEGDSDETDTGIWQVRPGANGTPSLPPPPIPLPPTPTTSPAPALSRSESTWARPASQDVYQNLHRFFPDHDLDQPLDVAPDTASTEDLAGRNMRVRKSIRVIAAEHSRADRLNRRRTMLWDSNIHELPRH</sequence>
<dbReference type="InterPro" id="IPR011009">
    <property type="entry name" value="Kinase-like_dom_sf"/>
</dbReference>
<dbReference type="STRING" id="97359.A0A550C608"/>
<dbReference type="Pfam" id="PF00069">
    <property type="entry name" value="Pkinase"/>
    <property type="match status" value="1"/>
</dbReference>
<dbReference type="GO" id="GO:0004709">
    <property type="term" value="F:MAP kinase kinase kinase activity"/>
    <property type="evidence" value="ECO:0007669"/>
    <property type="project" value="UniProtKB-ARBA"/>
</dbReference>
<dbReference type="InterPro" id="IPR000719">
    <property type="entry name" value="Prot_kinase_dom"/>
</dbReference>
<protein>
    <submittedName>
        <fullName evidence="9">Kinase-like domain-containing protein</fullName>
    </submittedName>
</protein>
<organism evidence="9 10">
    <name type="scientific">Schizophyllum amplum</name>
    <dbReference type="NCBI Taxonomy" id="97359"/>
    <lineage>
        <taxon>Eukaryota</taxon>
        <taxon>Fungi</taxon>
        <taxon>Dikarya</taxon>
        <taxon>Basidiomycota</taxon>
        <taxon>Agaricomycotina</taxon>
        <taxon>Agaricomycetes</taxon>
        <taxon>Agaricomycetidae</taxon>
        <taxon>Agaricales</taxon>
        <taxon>Schizophyllaceae</taxon>
        <taxon>Schizophyllum</taxon>
    </lineage>
</organism>
<dbReference type="SMART" id="SM00220">
    <property type="entry name" value="S_TKc"/>
    <property type="match status" value="1"/>
</dbReference>
<dbReference type="EMBL" id="VDMD01000023">
    <property type="protein sequence ID" value="TRM60227.1"/>
    <property type="molecule type" value="Genomic_DNA"/>
</dbReference>
<proteinExistence type="inferred from homology"/>
<dbReference type="InterPro" id="IPR017441">
    <property type="entry name" value="Protein_kinase_ATP_BS"/>
</dbReference>
<feature type="compositionally biased region" description="Pro residues" evidence="7">
    <location>
        <begin position="569"/>
        <end position="584"/>
    </location>
</feature>
<evidence type="ECO:0000256" key="6">
    <source>
        <dbReference type="PROSITE-ProRule" id="PRU10141"/>
    </source>
</evidence>
<feature type="binding site" evidence="6">
    <location>
        <position position="101"/>
    </location>
    <ligand>
        <name>ATP</name>
        <dbReference type="ChEBI" id="CHEBI:30616"/>
    </ligand>
</feature>
<dbReference type="GO" id="GO:0000196">
    <property type="term" value="P:cell integrity MAPK cascade"/>
    <property type="evidence" value="ECO:0007669"/>
    <property type="project" value="UniProtKB-ARBA"/>
</dbReference>
<dbReference type="InterPro" id="IPR008271">
    <property type="entry name" value="Ser/Thr_kinase_AS"/>
</dbReference>
<dbReference type="Proteomes" id="UP000320762">
    <property type="component" value="Unassembled WGS sequence"/>
</dbReference>
<dbReference type="Gene3D" id="1.10.510.10">
    <property type="entry name" value="Transferase(Phosphotransferase) domain 1"/>
    <property type="match status" value="1"/>
</dbReference>
<reference evidence="9 10" key="1">
    <citation type="journal article" date="2019" name="New Phytol.">
        <title>Comparative genomics reveals unique wood-decay strategies and fruiting body development in the Schizophyllaceae.</title>
        <authorList>
            <person name="Almasi E."/>
            <person name="Sahu N."/>
            <person name="Krizsan K."/>
            <person name="Balint B."/>
            <person name="Kovacs G.M."/>
            <person name="Kiss B."/>
            <person name="Cseklye J."/>
            <person name="Drula E."/>
            <person name="Henrissat B."/>
            <person name="Nagy I."/>
            <person name="Chovatia M."/>
            <person name="Adam C."/>
            <person name="LaButti K."/>
            <person name="Lipzen A."/>
            <person name="Riley R."/>
            <person name="Grigoriev I.V."/>
            <person name="Nagy L.G."/>
        </authorList>
    </citation>
    <scope>NUCLEOTIDE SEQUENCE [LARGE SCALE GENOMIC DNA]</scope>
    <source>
        <strain evidence="9 10">NL-1724</strain>
    </source>
</reference>
<dbReference type="PANTHER" id="PTHR48016">
    <property type="entry name" value="MAP KINASE KINASE KINASE SSK2-RELATED-RELATED"/>
    <property type="match status" value="1"/>
</dbReference>
<dbReference type="PANTHER" id="PTHR48016:SF48">
    <property type="entry name" value="SERINE_THREONINE-PROTEIN KINASE BCK1_SLK1_SSP31"/>
    <property type="match status" value="1"/>
</dbReference>
<dbReference type="GO" id="GO:0005524">
    <property type="term" value="F:ATP binding"/>
    <property type="evidence" value="ECO:0007669"/>
    <property type="project" value="UniProtKB-UniRule"/>
</dbReference>
<feature type="region of interest" description="Disordered" evidence="7">
    <location>
        <begin position="350"/>
        <end position="386"/>
    </location>
</feature>
<gene>
    <name evidence="9" type="ORF">BD626DRAFT_572002</name>
</gene>
<feature type="compositionally biased region" description="Pro residues" evidence="7">
    <location>
        <begin position="494"/>
        <end position="505"/>
    </location>
</feature>
<keyword evidence="5 6" id="KW-0067">ATP-binding</keyword>
<evidence type="ECO:0000256" key="7">
    <source>
        <dbReference type="SAM" id="MobiDB-lite"/>
    </source>
</evidence>
<keyword evidence="2" id="KW-0808">Transferase</keyword>
<feature type="compositionally biased region" description="Polar residues" evidence="7">
    <location>
        <begin position="537"/>
        <end position="547"/>
    </location>
</feature>
<keyword evidence="10" id="KW-1185">Reference proteome</keyword>
<evidence type="ECO:0000313" key="10">
    <source>
        <dbReference type="Proteomes" id="UP000320762"/>
    </source>
</evidence>
<feature type="region of interest" description="Disordered" evidence="7">
    <location>
        <begin position="536"/>
        <end position="598"/>
    </location>
</feature>
<evidence type="ECO:0000256" key="1">
    <source>
        <dbReference type="ARBA" id="ARBA00006529"/>
    </source>
</evidence>
<evidence type="ECO:0000259" key="8">
    <source>
        <dbReference type="PROSITE" id="PS50011"/>
    </source>
</evidence>
<name>A0A550C608_9AGAR</name>
<dbReference type="AlphaFoldDB" id="A0A550C608"/>
<evidence type="ECO:0000256" key="3">
    <source>
        <dbReference type="ARBA" id="ARBA00022741"/>
    </source>
</evidence>
<dbReference type="SUPFAM" id="SSF56112">
    <property type="entry name" value="Protein kinase-like (PK-like)"/>
    <property type="match status" value="1"/>
</dbReference>
<dbReference type="FunFam" id="3.30.200.20:FF:000387">
    <property type="entry name" value="Serine/threonine-protein kinase STE11"/>
    <property type="match status" value="1"/>
</dbReference>
<evidence type="ECO:0000313" key="9">
    <source>
        <dbReference type="EMBL" id="TRM60227.1"/>
    </source>
</evidence>
<dbReference type="PROSITE" id="PS00107">
    <property type="entry name" value="PROTEIN_KINASE_ATP"/>
    <property type="match status" value="1"/>
</dbReference>
<dbReference type="PROSITE" id="PS50011">
    <property type="entry name" value="PROTEIN_KINASE_DOM"/>
    <property type="match status" value="1"/>
</dbReference>
<dbReference type="OrthoDB" id="8693905at2759"/>
<comment type="similarity">
    <text evidence="1">Belongs to the protein kinase superfamily. STE Ser/Thr protein kinase family. MAP kinase kinase kinase subfamily.</text>
</comment>
<dbReference type="FunFam" id="1.10.510.10:FF:000182">
    <property type="entry name" value="MAP kinase kinase kinase mkh1"/>
    <property type="match status" value="1"/>
</dbReference>
<accession>A0A550C608</accession>
<dbReference type="InterPro" id="IPR050538">
    <property type="entry name" value="MAP_kinase_kinase_kinase"/>
</dbReference>
<comment type="caution">
    <text evidence="9">The sequence shown here is derived from an EMBL/GenBank/DDBJ whole genome shotgun (WGS) entry which is preliminary data.</text>
</comment>
<evidence type="ECO:0000256" key="4">
    <source>
        <dbReference type="ARBA" id="ARBA00022777"/>
    </source>
</evidence>